<dbReference type="Gene3D" id="3.90.228.10">
    <property type="match status" value="1"/>
</dbReference>
<dbReference type="Proteomes" id="UP001362999">
    <property type="component" value="Unassembled WGS sequence"/>
</dbReference>
<sequence length="264" mass="29597">MQYGYGYGYYPPGPWSTNPIYYGAPIPQFPGPDNEWSRTLLQFPRDSSPQFTPPSAPVLKRLKYSESRFQDIASKFRESWLHTDRKLANIGFIYDCQVDETLWYDYREYSERVGNTQAPLWHGTSRKCTLGDDPSNAELCHNSDCSLCQIIKTGYKTGHARSSGLLGSGIYTTTVSSKAAKYATTSKKSKYNVVLYNIVAVGRRYNATGPMKNASSPPPGYNSVYGNPGVTSLGPGKRSLQFIETCIYDDNAIEPLYMVLFTEE</sequence>
<dbReference type="AlphaFoldDB" id="A0AAW0E9G4"/>
<dbReference type="GO" id="GO:0003950">
    <property type="term" value="F:NAD+ poly-ADP-ribosyltransferase activity"/>
    <property type="evidence" value="ECO:0007669"/>
    <property type="project" value="InterPro"/>
</dbReference>
<name>A0AAW0E9G4_9AGAR</name>
<accession>A0AAW0E9G4</accession>
<reference evidence="2 3" key="1">
    <citation type="journal article" date="2024" name="J Genomics">
        <title>Draft genome sequencing and assembly of Favolaschia claudopus CIRM-BRFM 2984 isolated from oak limbs.</title>
        <authorList>
            <person name="Navarro D."/>
            <person name="Drula E."/>
            <person name="Chaduli D."/>
            <person name="Cazenave R."/>
            <person name="Ahrendt S."/>
            <person name="Wang J."/>
            <person name="Lipzen A."/>
            <person name="Daum C."/>
            <person name="Barry K."/>
            <person name="Grigoriev I.V."/>
            <person name="Favel A."/>
            <person name="Rosso M.N."/>
            <person name="Martin F."/>
        </authorList>
    </citation>
    <scope>NUCLEOTIDE SEQUENCE [LARGE SCALE GENOMIC DNA]</scope>
    <source>
        <strain evidence="2 3">CIRM-BRFM 2984</strain>
    </source>
</reference>
<dbReference type="EMBL" id="JAWWNJ010000002">
    <property type="protein sequence ID" value="KAK7061230.1"/>
    <property type="molecule type" value="Genomic_DNA"/>
</dbReference>
<gene>
    <name evidence="2" type="ORF">R3P38DRAFT_2828296</name>
</gene>
<dbReference type="Pfam" id="PF00644">
    <property type="entry name" value="PARP"/>
    <property type="match status" value="1"/>
</dbReference>
<organism evidence="2 3">
    <name type="scientific">Favolaschia claudopus</name>
    <dbReference type="NCBI Taxonomy" id="2862362"/>
    <lineage>
        <taxon>Eukaryota</taxon>
        <taxon>Fungi</taxon>
        <taxon>Dikarya</taxon>
        <taxon>Basidiomycota</taxon>
        <taxon>Agaricomycotina</taxon>
        <taxon>Agaricomycetes</taxon>
        <taxon>Agaricomycetidae</taxon>
        <taxon>Agaricales</taxon>
        <taxon>Marasmiineae</taxon>
        <taxon>Mycenaceae</taxon>
        <taxon>Favolaschia</taxon>
    </lineage>
</organism>
<evidence type="ECO:0000313" key="2">
    <source>
        <dbReference type="EMBL" id="KAK7061230.1"/>
    </source>
</evidence>
<keyword evidence="3" id="KW-1185">Reference proteome</keyword>
<comment type="caution">
    <text evidence="2">The sequence shown here is derived from an EMBL/GenBank/DDBJ whole genome shotgun (WGS) entry which is preliminary data.</text>
</comment>
<evidence type="ECO:0000313" key="3">
    <source>
        <dbReference type="Proteomes" id="UP001362999"/>
    </source>
</evidence>
<proteinExistence type="predicted"/>
<dbReference type="InterPro" id="IPR012317">
    <property type="entry name" value="Poly(ADP-ribose)pol_cat_dom"/>
</dbReference>
<dbReference type="SUPFAM" id="SSF56399">
    <property type="entry name" value="ADP-ribosylation"/>
    <property type="match status" value="1"/>
</dbReference>
<feature type="domain" description="PARP catalytic" evidence="1">
    <location>
        <begin position="100"/>
        <end position="227"/>
    </location>
</feature>
<evidence type="ECO:0000259" key="1">
    <source>
        <dbReference type="Pfam" id="PF00644"/>
    </source>
</evidence>
<protein>
    <recommendedName>
        <fullName evidence="1">PARP catalytic domain-containing protein</fullName>
    </recommendedName>
</protein>